<dbReference type="RefSeq" id="WP_209973822.1">
    <property type="nucleotide sequence ID" value="NZ_JAGGLB010000014.1"/>
</dbReference>
<feature type="compositionally biased region" description="Low complexity" evidence="1">
    <location>
        <begin position="27"/>
        <end position="38"/>
    </location>
</feature>
<organism evidence="2 3">
    <name type="scientific">Paenibacillus eucommiae</name>
    <dbReference type="NCBI Taxonomy" id="1355755"/>
    <lineage>
        <taxon>Bacteria</taxon>
        <taxon>Bacillati</taxon>
        <taxon>Bacillota</taxon>
        <taxon>Bacilli</taxon>
        <taxon>Bacillales</taxon>
        <taxon>Paenibacillaceae</taxon>
        <taxon>Paenibacillus</taxon>
    </lineage>
</organism>
<accession>A0ABS4IYH7</accession>
<dbReference type="PANTHER" id="PTHR37166:SF1">
    <property type="entry name" value="PROTEIN FLAG"/>
    <property type="match status" value="1"/>
</dbReference>
<gene>
    <name evidence="2" type="ORF">J2Z66_004258</name>
</gene>
<keyword evidence="2" id="KW-0966">Cell projection</keyword>
<dbReference type="EMBL" id="JAGGLB010000014">
    <property type="protein sequence ID" value="MBP1992649.1"/>
    <property type="molecule type" value="Genomic_DNA"/>
</dbReference>
<dbReference type="PANTHER" id="PTHR37166">
    <property type="entry name" value="PROTEIN FLAG"/>
    <property type="match status" value="1"/>
</dbReference>
<dbReference type="SUPFAM" id="SSF160214">
    <property type="entry name" value="FlaG-like"/>
    <property type="match status" value="1"/>
</dbReference>
<keyword evidence="2" id="KW-0969">Cilium</keyword>
<dbReference type="InterPro" id="IPR005186">
    <property type="entry name" value="FlaG"/>
</dbReference>
<evidence type="ECO:0000313" key="2">
    <source>
        <dbReference type="EMBL" id="MBP1992649.1"/>
    </source>
</evidence>
<evidence type="ECO:0000256" key="1">
    <source>
        <dbReference type="SAM" id="MobiDB-lite"/>
    </source>
</evidence>
<name>A0ABS4IYH7_9BACL</name>
<dbReference type="Proteomes" id="UP001519287">
    <property type="component" value="Unassembled WGS sequence"/>
</dbReference>
<dbReference type="InterPro" id="IPR035924">
    <property type="entry name" value="FlaG-like_sf"/>
</dbReference>
<feature type="region of interest" description="Disordered" evidence="1">
    <location>
        <begin position="18"/>
        <end position="38"/>
    </location>
</feature>
<sequence>MSSNVSFGGIPSAGIQPLESISRVQPSSGESTAGTETSSIPLSIKTVKALKQAELRGENVTISEGQLIKAIDHALKAVQGATTSLEFSVHNKTKEIMVKVRDKETGDVIREIPPEKTLDFVAKLWEMAGILVDKKG</sequence>
<keyword evidence="2" id="KW-0282">Flagellum</keyword>
<evidence type="ECO:0000313" key="3">
    <source>
        <dbReference type="Proteomes" id="UP001519287"/>
    </source>
</evidence>
<dbReference type="Pfam" id="PF03646">
    <property type="entry name" value="FlaG"/>
    <property type="match status" value="1"/>
</dbReference>
<protein>
    <submittedName>
        <fullName evidence="2">Flagellar protein FlaG</fullName>
    </submittedName>
</protein>
<proteinExistence type="predicted"/>
<comment type="caution">
    <text evidence="2">The sequence shown here is derived from an EMBL/GenBank/DDBJ whole genome shotgun (WGS) entry which is preliminary data.</text>
</comment>
<reference evidence="2 3" key="1">
    <citation type="submission" date="2021-03" db="EMBL/GenBank/DDBJ databases">
        <title>Genomic Encyclopedia of Type Strains, Phase IV (KMG-IV): sequencing the most valuable type-strain genomes for metagenomic binning, comparative biology and taxonomic classification.</title>
        <authorList>
            <person name="Goeker M."/>
        </authorList>
    </citation>
    <scope>NUCLEOTIDE SEQUENCE [LARGE SCALE GENOMIC DNA]</scope>
    <source>
        <strain evidence="2 3">DSM 26048</strain>
    </source>
</reference>
<keyword evidence="3" id="KW-1185">Reference proteome</keyword>
<dbReference type="Gene3D" id="3.30.160.170">
    <property type="entry name" value="FlaG-like"/>
    <property type="match status" value="1"/>
</dbReference>